<dbReference type="InParanoid" id="W7XL71"/>
<dbReference type="AlphaFoldDB" id="W7XL71"/>
<gene>
    <name evidence="1" type="ORF">TTHERM_000113209</name>
</gene>
<dbReference type="EMBL" id="GG662798">
    <property type="protein sequence ID" value="EWS75779.1"/>
    <property type="molecule type" value="Genomic_DNA"/>
</dbReference>
<accession>W7XL71</accession>
<dbReference type="RefSeq" id="XP_012651701.1">
    <property type="nucleotide sequence ID" value="XM_012796247.1"/>
</dbReference>
<evidence type="ECO:0000313" key="1">
    <source>
        <dbReference type="EMBL" id="EWS75779.1"/>
    </source>
</evidence>
<sequence length="295" mass="33713">MKQIVQSFSTGCSISLQHQIVNLFRLSYLTGGLCDTSDHISEQQVQIAIKGQKRHSKRGIDKQIQPNIKQTTVKQQYISSLSGLQIASAQKITLPQINKIMQKSLQNSPYLRLFINFFSAFSYNFNPFIGLQDRRNCQNINDCKFVSEISSQSGSPQSKSSSEQRATAIVAPTKWSKQVMSQISIRQTQSKSGENEVSFVQKQIVVAVILDIQIKPKIKLIIQASFFAFQIMRSNLVYALCWIATSPNSFNCKSPLYQFQIRDLLSIIRYKQFEQIYIFNKLINKCLAQLVRTKY</sequence>
<organism evidence="1 2">
    <name type="scientific">Tetrahymena thermophila (strain SB210)</name>
    <dbReference type="NCBI Taxonomy" id="312017"/>
    <lineage>
        <taxon>Eukaryota</taxon>
        <taxon>Sar</taxon>
        <taxon>Alveolata</taxon>
        <taxon>Ciliophora</taxon>
        <taxon>Intramacronucleata</taxon>
        <taxon>Oligohymenophorea</taxon>
        <taxon>Hymenostomatida</taxon>
        <taxon>Tetrahymenina</taxon>
        <taxon>Tetrahymenidae</taxon>
        <taxon>Tetrahymena</taxon>
    </lineage>
</organism>
<reference evidence="2" key="1">
    <citation type="journal article" date="2006" name="PLoS Biol.">
        <title>Macronuclear genome sequence of the ciliate Tetrahymena thermophila, a model eukaryote.</title>
        <authorList>
            <person name="Eisen J.A."/>
            <person name="Coyne R.S."/>
            <person name="Wu M."/>
            <person name="Wu D."/>
            <person name="Thiagarajan M."/>
            <person name="Wortman J.R."/>
            <person name="Badger J.H."/>
            <person name="Ren Q."/>
            <person name="Amedeo P."/>
            <person name="Jones K.M."/>
            <person name="Tallon L.J."/>
            <person name="Delcher A.L."/>
            <person name="Salzberg S.L."/>
            <person name="Silva J.C."/>
            <person name="Haas B.J."/>
            <person name="Majoros W.H."/>
            <person name="Farzad M."/>
            <person name="Carlton J.M."/>
            <person name="Smith R.K. Jr."/>
            <person name="Garg J."/>
            <person name="Pearlman R.E."/>
            <person name="Karrer K.M."/>
            <person name="Sun L."/>
            <person name="Manning G."/>
            <person name="Elde N.C."/>
            <person name="Turkewitz A.P."/>
            <person name="Asai D.J."/>
            <person name="Wilkes D.E."/>
            <person name="Wang Y."/>
            <person name="Cai H."/>
            <person name="Collins K."/>
            <person name="Stewart B.A."/>
            <person name="Lee S.R."/>
            <person name="Wilamowska K."/>
            <person name="Weinberg Z."/>
            <person name="Ruzzo W.L."/>
            <person name="Wloga D."/>
            <person name="Gaertig J."/>
            <person name="Frankel J."/>
            <person name="Tsao C.-C."/>
            <person name="Gorovsky M.A."/>
            <person name="Keeling P.J."/>
            <person name="Waller R.F."/>
            <person name="Patron N.J."/>
            <person name="Cherry J.M."/>
            <person name="Stover N.A."/>
            <person name="Krieger C.J."/>
            <person name="del Toro C."/>
            <person name="Ryder H.F."/>
            <person name="Williamson S.C."/>
            <person name="Barbeau R.A."/>
            <person name="Hamilton E.P."/>
            <person name="Orias E."/>
        </authorList>
    </citation>
    <scope>NUCLEOTIDE SEQUENCE [LARGE SCALE GENOMIC DNA]</scope>
    <source>
        <strain evidence="2">SB210</strain>
    </source>
</reference>
<keyword evidence="2" id="KW-1185">Reference proteome</keyword>
<evidence type="ECO:0000313" key="2">
    <source>
        <dbReference type="Proteomes" id="UP000009168"/>
    </source>
</evidence>
<dbReference type="GeneID" id="24437345"/>
<name>W7XL71_TETTS</name>
<protein>
    <submittedName>
        <fullName evidence="1">Uncharacterized protein</fullName>
    </submittedName>
</protein>
<dbReference type="Proteomes" id="UP000009168">
    <property type="component" value="Unassembled WGS sequence"/>
</dbReference>
<proteinExistence type="predicted"/>
<dbReference type="KEGG" id="tet:TTHERM_000113209"/>